<gene>
    <name evidence="1" type="ORF">ACFPYJ_11010</name>
</gene>
<accession>A0ABW0VVL7</accession>
<dbReference type="RefSeq" id="WP_379188174.1">
    <property type="nucleotide sequence ID" value="NZ_JBHSOW010000040.1"/>
</dbReference>
<evidence type="ECO:0000313" key="2">
    <source>
        <dbReference type="Proteomes" id="UP001596047"/>
    </source>
</evidence>
<dbReference type="InterPro" id="IPR027417">
    <property type="entry name" value="P-loop_NTPase"/>
</dbReference>
<dbReference type="SUPFAM" id="SSF52540">
    <property type="entry name" value="P-loop containing nucleoside triphosphate hydrolases"/>
    <property type="match status" value="1"/>
</dbReference>
<protein>
    <recommendedName>
        <fullName evidence="3">ParA family protein</fullName>
    </recommendedName>
</protein>
<name>A0ABW0VVL7_9BACL</name>
<keyword evidence="2" id="KW-1185">Reference proteome</keyword>
<sequence>MTGRQVPIIAFVGTTPNIGTTAAAFAAACRIAEEGVNSVGYLCLNLKSSKIHRYIGVDAPEATLDSLRPELKTGSLYPDKLLRSMHQVRGTSQLRILFGNTIRDQAEYFTVEEMNHLLDIAQQSFDVVIADVSAYWDNAATLCALRRADFRIVVTTSALSHFQEDAQRWLKQLSPVFGIANGDYEAVIIHPPWRNGGFQVKDICKELGIPFIGQLRLSEELLSQLDSGMLDDWLTQGEQGKQVMTEPARHFIRKHGLQRRVEIRVQPWYKKLLTHRGEVGS</sequence>
<evidence type="ECO:0008006" key="3">
    <source>
        <dbReference type="Google" id="ProtNLM"/>
    </source>
</evidence>
<dbReference type="Proteomes" id="UP001596047">
    <property type="component" value="Unassembled WGS sequence"/>
</dbReference>
<proteinExistence type="predicted"/>
<evidence type="ECO:0000313" key="1">
    <source>
        <dbReference type="EMBL" id="MFC5649640.1"/>
    </source>
</evidence>
<comment type="caution">
    <text evidence="1">The sequence shown here is derived from an EMBL/GenBank/DDBJ whole genome shotgun (WGS) entry which is preliminary data.</text>
</comment>
<dbReference type="Gene3D" id="3.40.50.300">
    <property type="entry name" value="P-loop containing nucleotide triphosphate hydrolases"/>
    <property type="match status" value="1"/>
</dbReference>
<reference evidence="2" key="1">
    <citation type="journal article" date="2019" name="Int. J. Syst. Evol. Microbiol.">
        <title>The Global Catalogue of Microorganisms (GCM) 10K type strain sequencing project: providing services to taxonomists for standard genome sequencing and annotation.</title>
        <authorList>
            <consortium name="The Broad Institute Genomics Platform"/>
            <consortium name="The Broad Institute Genome Sequencing Center for Infectious Disease"/>
            <person name="Wu L."/>
            <person name="Ma J."/>
        </authorList>
    </citation>
    <scope>NUCLEOTIDE SEQUENCE [LARGE SCALE GENOMIC DNA]</scope>
    <source>
        <strain evidence="2">CGMCC 1.3240</strain>
    </source>
</reference>
<dbReference type="EMBL" id="JBHSOW010000040">
    <property type="protein sequence ID" value="MFC5649640.1"/>
    <property type="molecule type" value="Genomic_DNA"/>
</dbReference>
<organism evidence="1 2">
    <name type="scientific">Paenibacillus solisilvae</name>
    <dbReference type="NCBI Taxonomy" id="2486751"/>
    <lineage>
        <taxon>Bacteria</taxon>
        <taxon>Bacillati</taxon>
        <taxon>Bacillota</taxon>
        <taxon>Bacilli</taxon>
        <taxon>Bacillales</taxon>
        <taxon>Paenibacillaceae</taxon>
        <taxon>Paenibacillus</taxon>
    </lineage>
</organism>
<dbReference type="PROSITE" id="PS51257">
    <property type="entry name" value="PROKAR_LIPOPROTEIN"/>
    <property type="match status" value="1"/>
</dbReference>